<comment type="caution">
    <text evidence="1">The sequence shown here is derived from an EMBL/GenBank/DDBJ whole genome shotgun (WGS) entry which is preliminary data.</text>
</comment>
<proteinExistence type="predicted"/>
<evidence type="ECO:0000313" key="2">
    <source>
        <dbReference type="Proteomes" id="UP000789396"/>
    </source>
</evidence>
<organism evidence="1 2">
    <name type="scientific">Racocetra fulgida</name>
    <dbReference type="NCBI Taxonomy" id="60492"/>
    <lineage>
        <taxon>Eukaryota</taxon>
        <taxon>Fungi</taxon>
        <taxon>Fungi incertae sedis</taxon>
        <taxon>Mucoromycota</taxon>
        <taxon>Glomeromycotina</taxon>
        <taxon>Glomeromycetes</taxon>
        <taxon>Diversisporales</taxon>
        <taxon>Gigasporaceae</taxon>
        <taxon>Racocetra</taxon>
    </lineage>
</organism>
<dbReference type="Proteomes" id="UP000789396">
    <property type="component" value="Unassembled WGS sequence"/>
</dbReference>
<accession>A0A9N8VVP9</accession>
<name>A0A9N8VVP9_9GLOM</name>
<keyword evidence="2" id="KW-1185">Reference proteome</keyword>
<reference evidence="1" key="1">
    <citation type="submission" date="2021-06" db="EMBL/GenBank/DDBJ databases">
        <authorList>
            <person name="Kallberg Y."/>
            <person name="Tangrot J."/>
            <person name="Rosling A."/>
        </authorList>
    </citation>
    <scope>NUCLEOTIDE SEQUENCE</scope>
    <source>
        <strain evidence="1">IN212</strain>
    </source>
</reference>
<evidence type="ECO:0000313" key="1">
    <source>
        <dbReference type="EMBL" id="CAG8462066.1"/>
    </source>
</evidence>
<dbReference type="AlphaFoldDB" id="A0A9N8VVP9"/>
<gene>
    <name evidence="1" type="ORF">RFULGI_LOCUS728</name>
</gene>
<protein>
    <submittedName>
        <fullName evidence="1">3920_t:CDS:1</fullName>
    </submittedName>
</protein>
<dbReference type="EMBL" id="CAJVPZ010000349">
    <property type="protein sequence ID" value="CAG8462066.1"/>
    <property type="molecule type" value="Genomic_DNA"/>
</dbReference>
<sequence>MLENALNDQNVNNIKRLLKILIEILFESIETIVHYYDDKRSII</sequence>